<organism evidence="1 2">
    <name type="scientific">Actinomadura decatromicini</name>
    <dbReference type="NCBI Taxonomy" id="2604572"/>
    <lineage>
        <taxon>Bacteria</taxon>
        <taxon>Bacillati</taxon>
        <taxon>Actinomycetota</taxon>
        <taxon>Actinomycetes</taxon>
        <taxon>Streptosporangiales</taxon>
        <taxon>Thermomonosporaceae</taxon>
        <taxon>Actinomadura</taxon>
    </lineage>
</organism>
<keyword evidence="2" id="KW-1185">Reference proteome</keyword>
<sequence>MNDAHSGKAGSGAGSGEHGEHGAGFVEIGLECPVSCLGVRTIGDLVRLLAEAGRAAGLYGVGLVGEPLHEHERVTPACPIACMGVSERVLAPLRRELGEAAMVGEVVALLLSGELAEVRGIGPRRVGEVRTALIAEGFPVAAGQW</sequence>
<dbReference type="AlphaFoldDB" id="A0A5D3FZ66"/>
<dbReference type="EMBL" id="VSRQ01000001">
    <property type="protein sequence ID" value="TYK53020.1"/>
    <property type="molecule type" value="Genomic_DNA"/>
</dbReference>
<protein>
    <submittedName>
        <fullName evidence="1">Uncharacterized protein</fullName>
    </submittedName>
</protein>
<accession>A0A5D3FZ66</accession>
<comment type="caution">
    <text evidence="1">The sequence shown here is derived from an EMBL/GenBank/DDBJ whole genome shotgun (WGS) entry which is preliminary data.</text>
</comment>
<proteinExistence type="predicted"/>
<reference evidence="1 2" key="1">
    <citation type="submission" date="2019-08" db="EMBL/GenBank/DDBJ databases">
        <title>Actinomadura sp. nov. CYP1-5 isolated from mountain soil.</title>
        <authorList>
            <person name="Songsumanus A."/>
            <person name="Kuncharoen N."/>
            <person name="Kudo T."/>
            <person name="Yuki M."/>
            <person name="Igarashi Y."/>
            <person name="Tanasupawat S."/>
        </authorList>
    </citation>
    <scope>NUCLEOTIDE SEQUENCE [LARGE SCALE GENOMIC DNA]</scope>
    <source>
        <strain evidence="1 2">CYP1-5</strain>
    </source>
</reference>
<evidence type="ECO:0000313" key="1">
    <source>
        <dbReference type="EMBL" id="TYK53020.1"/>
    </source>
</evidence>
<gene>
    <name evidence="1" type="ORF">FXF68_04590</name>
</gene>
<dbReference type="RefSeq" id="WP_148757608.1">
    <property type="nucleotide sequence ID" value="NZ_VSRQ01000001.1"/>
</dbReference>
<dbReference type="Proteomes" id="UP000323505">
    <property type="component" value="Unassembled WGS sequence"/>
</dbReference>
<name>A0A5D3FZ66_9ACTN</name>
<evidence type="ECO:0000313" key="2">
    <source>
        <dbReference type="Proteomes" id="UP000323505"/>
    </source>
</evidence>